<evidence type="ECO:0000256" key="3">
    <source>
        <dbReference type="ARBA" id="ARBA00022723"/>
    </source>
</evidence>
<keyword evidence="7" id="KW-0520">NAD</keyword>
<dbReference type="Gene3D" id="2.102.10.10">
    <property type="entry name" value="Rieske [2Fe-2S] iron-sulphur domain"/>
    <property type="match status" value="1"/>
</dbReference>
<dbReference type="Proteomes" id="UP001602245">
    <property type="component" value="Unassembled WGS sequence"/>
</dbReference>
<keyword evidence="6" id="KW-0411">Iron-sulfur</keyword>
<gene>
    <name evidence="9" type="ORF">ACFY35_10410</name>
</gene>
<evidence type="ECO:0000313" key="9">
    <source>
        <dbReference type="EMBL" id="MFF5289844.1"/>
    </source>
</evidence>
<dbReference type="RefSeq" id="WP_020511618.1">
    <property type="nucleotide sequence ID" value="NZ_JBIAZU010000002.1"/>
</dbReference>
<evidence type="ECO:0000256" key="7">
    <source>
        <dbReference type="ARBA" id="ARBA00023027"/>
    </source>
</evidence>
<keyword evidence="3" id="KW-0479">Metal-binding</keyword>
<dbReference type="PROSITE" id="PS51296">
    <property type="entry name" value="RIESKE"/>
    <property type="match status" value="1"/>
</dbReference>
<proteinExistence type="predicted"/>
<keyword evidence="5" id="KW-0408">Iron</keyword>
<evidence type="ECO:0000256" key="6">
    <source>
        <dbReference type="ARBA" id="ARBA00023014"/>
    </source>
</evidence>
<dbReference type="CDD" id="cd03469">
    <property type="entry name" value="Rieske_RO_Alpha_N"/>
    <property type="match status" value="1"/>
</dbReference>
<keyword evidence="10" id="KW-1185">Reference proteome</keyword>
<evidence type="ECO:0000256" key="1">
    <source>
        <dbReference type="ARBA" id="ARBA00001962"/>
    </source>
</evidence>
<sequence length="377" mass="42469">MQPPAPALHPRYYTGQDVYEQEQAAVFDRSWQLVCHESELSRPGDRLVATVGRYEVIVARTEDGSLAAHRNVCRHRAARLVDSPGNAAAFRCPYHGWTYRLDGTLVGAPENRQFACLDKAKLGLLPAKADTFLGFVFVSLDLDAVPLGEQAPEIETRFGRYFSPGLHPITRYRIHQVAEAEVQHANWKVAADNYLEGYHVPVAHPALMRLLDYKRYSVEVDKAYALFEAPLRDQPSANWTERLYQWTVSRMPGLTPDDDGVWRYLFLYPNTMLEMYPDMVLAWTIVPRAVDRVAVPGACYGRAGQGLRTRIAQRLNIRIGDITNDEDRELVARVQTGLATPGYEMGPLSAREGAVAWFADRIRSDLALPTEPEGDQK</sequence>
<dbReference type="GO" id="GO:0051213">
    <property type="term" value="F:dioxygenase activity"/>
    <property type="evidence" value="ECO:0007669"/>
    <property type="project" value="UniProtKB-KW"/>
</dbReference>
<dbReference type="CDD" id="cd00680">
    <property type="entry name" value="RHO_alpha_C"/>
    <property type="match status" value="1"/>
</dbReference>
<keyword evidence="9" id="KW-0223">Dioxygenase</keyword>
<feature type="domain" description="Rieske" evidence="8">
    <location>
        <begin position="31"/>
        <end position="138"/>
    </location>
</feature>
<keyword evidence="4 9" id="KW-0560">Oxidoreductase</keyword>
<dbReference type="PROSITE" id="PS00570">
    <property type="entry name" value="RING_HYDROXYL_ALPHA"/>
    <property type="match status" value="1"/>
</dbReference>
<dbReference type="PANTHER" id="PTHR43756">
    <property type="entry name" value="CHOLINE MONOOXYGENASE, CHLOROPLASTIC"/>
    <property type="match status" value="1"/>
</dbReference>
<evidence type="ECO:0000313" key="10">
    <source>
        <dbReference type="Proteomes" id="UP001602245"/>
    </source>
</evidence>
<dbReference type="SUPFAM" id="SSF55961">
    <property type="entry name" value="Bet v1-like"/>
    <property type="match status" value="1"/>
</dbReference>
<organism evidence="9 10">
    <name type="scientific">Paractinoplanes globisporus</name>
    <dbReference type="NCBI Taxonomy" id="113565"/>
    <lineage>
        <taxon>Bacteria</taxon>
        <taxon>Bacillati</taxon>
        <taxon>Actinomycetota</taxon>
        <taxon>Actinomycetes</taxon>
        <taxon>Micromonosporales</taxon>
        <taxon>Micromonosporaceae</taxon>
        <taxon>Paractinoplanes</taxon>
    </lineage>
</organism>
<reference evidence="9 10" key="1">
    <citation type="submission" date="2024-10" db="EMBL/GenBank/DDBJ databases">
        <title>The Natural Products Discovery Center: Release of the First 8490 Sequenced Strains for Exploring Actinobacteria Biosynthetic Diversity.</title>
        <authorList>
            <person name="Kalkreuter E."/>
            <person name="Kautsar S.A."/>
            <person name="Yang D."/>
            <person name="Bader C.D."/>
            <person name="Teijaro C.N."/>
            <person name="Fluegel L."/>
            <person name="Davis C.M."/>
            <person name="Simpson J.R."/>
            <person name="Lauterbach L."/>
            <person name="Steele A.D."/>
            <person name="Gui C."/>
            <person name="Meng S."/>
            <person name="Li G."/>
            <person name="Viehrig K."/>
            <person name="Ye F."/>
            <person name="Su P."/>
            <person name="Kiefer A.F."/>
            <person name="Nichols A."/>
            <person name="Cepeda A.J."/>
            <person name="Yan W."/>
            <person name="Fan B."/>
            <person name="Jiang Y."/>
            <person name="Adhikari A."/>
            <person name="Zheng C.-J."/>
            <person name="Schuster L."/>
            <person name="Cowan T.M."/>
            <person name="Smanski M.J."/>
            <person name="Chevrette M.G."/>
            <person name="De Carvalho L.P.S."/>
            <person name="Shen B."/>
        </authorList>
    </citation>
    <scope>NUCLEOTIDE SEQUENCE [LARGE SCALE GENOMIC DNA]</scope>
    <source>
        <strain evidence="9 10">NPDC000087</strain>
    </source>
</reference>
<dbReference type="EMBL" id="JBIAZU010000002">
    <property type="protein sequence ID" value="MFF5289844.1"/>
    <property type="molecule type" value="Genomic_DNA"/>
</dbReference>
<dbReference type="InterPro" id="IPR015881">
    <property type="entry name" value="ARHD_Rieske_2Fe_2S"/>
</dbReference>
<dbReference type="SUPFAM" id="SSF50022">
    <property type="entry name" value="ISP domain"/>
    <property type="match status" value="1"/>
</dbReference>
<dbReference type="Pfam" id="PF00848">
    <property type="entry name" value="Ring_hydroxyl_A"/>
    <property type="match status" value="1"/>
</dbReference>
<dbReference type="Pfam" id="PF00355">
    <property type="entry name" value="Rieske"/>
    <property type="match status" value="1"/>
</dbReference>
<dbReference type="EC" id="1.14.13.-" evidence="9"/>
<name>A0ABW6WAX9_9ACTN</name>
<dbReference type="InterPro" id="IPR001663">
    <property type="entry name" value="Rng_hydr_dOase-A"/>
</dbReference>
<keyword evidence="2" id="KW-0001">2Fe-2S</keyword>
<evidence type="ECO:0000256" key="2">
    <source>
        <dbReference type="ARBA" id="ARBA00022714"/>
    </source>
</evidence>
<dbReference type="PANTHER" id="PTHR43756:SF5">
    <property type="entry name" value="CHOLINE MONOOXYGENASE, CHLOROPLASTIC"/>
    <property type="match status" value="1"/>
</dbReference>
<comment type="caution">
    <text evidence="9">The sequence shown here is derived from an EMBL/GenBank/DDBJ whole genome shotgun (WGS) entry which is preliminary data.</text>
</comment>
<protein>
    <submittedName>
        <fullName evidence="9">Aromatic ring-hydroxylating dioxygenase subunit alpha</fullName>
        <ecNumber evidence="9">1.14.13.-</ecNumber>
    </submittedName>
</protein>
<accession>A0ABW6WAX9</accession>
<evidence type="ECO:0000256" key="5">
    <source>
        <dbReference type="ARBA" id="ARBA00023004"/>
    </source>
</evidence>
<dbReference type="InterPro" id="IPR015879">
    <property type="entry name" value="Ring_hydroxy_dOase_asu_C_dom"/>
</dbReference>
<evidence type="ECO:0000256" key="4">
    <source>
        <dbReference type="ARBA" id="ARBA00023002"/>
    </source>
</evidence>
<dbReference type="Gene3D" id="3.90.380.10">
    <property type="entry name" value="Naphthalene 1,2-dioxygenase Alpha Subunit, Chain A, domain 1"/>
    <property type="match status" value="1"/>
</dbReference>
<dbReference type="PRINTS" id="PR00090">
    <property type="entry name" value="RNGDIOXGNASE"/>
</dbReference>
<comment type="cofactor">
    <cofactor evidence="1">
        <name>Fe cation</name>
        <dbReference type="ChEBI" id="CHEBI:24875"/>
    </cofactor>
</comment>
<evidence type="ECO:0000259" key="8">
    <source>
        <dbReference type="PROSITE" id="PS51296"/>
    </source>
</evidence>
<dbReference type="InterPro" id="IPR036922">
    <property type="entry name" value="Rieske_2Fe-2S_sf"/>
</dbReference>
<dbReference type="InterPro" id="IPR017941">
    <property type="entry name" value="Rieske_2Fe-2S"/>
</dbReference>